<name>A0A150SMA1_SORCE</name>
<keyword evidence="1" id="KW-0472">Membrane</keyword>
<reference evidence="2 3" key="1">
    <citation type="submission" date="2014-02" db="EMBL/GenBank/DDBJ databases">
        <title>The small core and large imbalanced accessory genome model reveals a collaborative survival strategy of Sorangium cellulosum strains in nature.</title>
        <authorList>
            <person name="Han K."/>
            <person name="Peng R."/>
            <person name="Blom J."/>
            <person name="Li Y.-Z."/>
        </authorList>
    </citation>
    <scope>NUCLEOTIDE SEQUENCE [LARGE SCALE GENOMIC DNA]</scope>
    <source>
        <strain evidence="2 3">So0011-07</strain>
    </source>
</reference>
<keyword evidence="1" id="KW-0812">Transmembrane</keyword>
<comment type="caution">
    <text evidence="2">The sequence shown here is derived from an EMBL/GenBank/DDBJ whole genome shotgun (WGS) entry which is preliminary data.</text>
</comment>
<dbReference type="EMBL" id="JEMB01000805">
    <property type="protein sequence ID" value="KYF93566.1"/>
    <property type="molecule type" value="Genomic_DNA"/>
</dbReference>
<proteinExistence type="predicted"/>
<evidence type="ECO:0000256" key="1">
    <source>
        <dbReference type="SAM" id="Phobius"/>
    </source>
</evidence>
<accession>A0A150SMA1</accession>
<sequence>MQSQLRSLGMLVSGGVIVASNVLAYLSAPRGSHFGLVDLLHVSLPLALYCFANFCMDEGRARERAARGVREEEEE</sequence>
<evidence type="ECO:0000313" key="2">
    <source>
        <dbReference type="EMBL" id="KYF93566.1"/>
    </source>
</evidence>
<dbReference type="Proteomes" id="UP000075635">
    <property type="component" value="Unassembled WGS sequence"/>
</dbReference>
<organism evidence="2 3">
    <name type="scientific">Sorangium cellulosum</name>
    <name type="common">Polyangium cellulosum</name>
    <dbReference type="NCBI Taxonomy" id="56"/>
    <lineage>
        <taxon>Bacteria</taxon>
        <taxon>Pseudomonadati</taxon>
        <taxon>Myxococcota</taxon>
        <taxon>Polyangia</taxon>
        <taxon>Polyangiales</taxon>
        <taxon>Polyangiaceae</taxon>
        <taxon>Sorangium</taxon>
    </lineage>
</organism>
<gene>
    <name evidence="2" type="ORF">BE17_37160</name>
</gene>
<feature type="transmembrane region" description="Helical" evidence="1">
    <location>
        <begin position="7"/>
        <end position="28"/>
    </location>
</feature>
<dbReference type="AlphaFoldDB" id="A0A150SMA1"/>
<evidence type="ECO:0000313" key="3">
    <source>
        <dbReference type="Proteomes" id="UP000075635"/>
    </source>
</evidence>
<feature type="transmembrane region" description="Helical" evidence="1">
    <location>
        <begin position="34"/>
        <end position="54"/>
    </location>
</feature>
<keyword evidence="1" id="KW-1133">Transmembrane helix</keyword>
<protein>
    <submittedName>
        <fullName evidence="2">Uncharacterized protein</fullName>
    </submittedName>
</protein>